<dbReference type="Proteomes" id="UP000291236">
    <property type="component" value="Chromosome"/>
</dbReference>
<organism evidence="1 2">
    <name type="scientific">Fluviispira sanaruensis</name>
    <dbReference type="NCBI Taxonomy" id="2493639"/>
    <lineage>
        <taxon>Bacteria</taxon>
        <taxon>Pseudomonadati</taxon>
        <taxon>Bdellovibrionota</taxon>
        <taxon>Oligoflexia</taxon>
        <taxon>Silvanigrellales</taxon>
        <taxon>Silvanigrellaceae</taxon>
        <taxon>Fluviispira</taxon>
    </lineage>
</organism>
<evidence type="ECO:0000313" key="2">
    <source>
        <dbReference type="Proteomes" id="UP000291236"/>
    </source>
</evidence>
<dbReference type="AlphaFoldDB" id="A0A4P2VGA5"/>
<name>A0A4P2VGA5_FLUSA</name>
<proteinExistence type="predicted"/>
<dbReference type="RefSeq" id="WP_130605608.1">
    <property type="nucleotide sequence ID" value="NZ_AP019368.1"/>
</dbReference>
<gene>
    <name evidence="1" type="ORF">JCM31447_01730</name>
</gene>
<reference evidence="1 2" key="1">
    <citation type="submission" date="2018-12" db="EMBL/GenBank/DDBJ databases">
        <title>Rubrispira sanarue gen. nov., sp., nov., a member of the order Silvanigrellales, isolated from a brackish lake in Hamamatsu Japan.</title>
        <authorList>
            <person name="Maejima Y."/>
            <person name="Iino T."/>
            <person name="Muraguchi Y."/>
            <person name="Fukuda K."/>
            <person name="Nojiri H."/>
            <person name="Ohkuma M."/>
            <person name="Moriuchi R."/>
            <person name="Dohra H."/>
            <person name="Kimbara K."/>
            <person name="Shintani M."/>
        </authorList>
    </citation>
    <scope>NUCLEOTIDE SEQUENCE [LARGE SCALE GENOMIC DNA]</scope>
    <source>
        <strain evidence="1 2">RF1110005</strain>
    </source>
</reference>
<evidence type="ECO:0000313" key="1">
    <source>
        <dbReference type="EMBL" id="BBH51756.1"/>
    </source>
</evidence>
<protein>
    <submittedName>
        <fullName evidence="1">Uncharacterized protein</fullName>
    </submittedName>
</protein>
<accession>A0A4P2VGA5</accession>
<dbReference type="KEGG" id="sbf:JCM31447_01730"/>
<dbReference type="EMBL" id="AP019368">
    <property type="protein sequence ID" value="BBH51756.1"/>
    <property type="molecule type" value="Genomic_DNA"/>
</dbReference>
<sequence length="184" mass="21337">MESQVAIDSHISNIMQIFSQRVTSISEQAVINIGDYFQKLSSLTEEQKDMLNKLTKITVAKIENIAIHESLQESELRRTIMEMKEKNSHLMEIVGPIIMLLQFQDRMSQELNGLLNSLKNIIEFIKTSSDSNFPVPKNEFWVETSKNFTNYESRNIFLKIIFGDDYELQEVSIPTAKTVDDFFF</sequence>
<keyword evidence="2" id="KW-1185">Reference proteome</keyword>